<dbReference type="PRINTS" id="PR00038">
    <property type="entry name" value="HTHLUXR"/>
</dbReference>
<evidence type="ECO:0000313" key="7">
    <source>
        <dbReference type="EMBL" id="AYQ74935.1"/>
    </source>
</evidence>
<dbReference type="SMART" id="SM00421">
    <property type="entry name" value="HTH_LUXR"/>
    <property type="match status" value="1"/>
</dbReference>
<feature type="compositionally biased region" description="Basic residues" evidence="4">
    <location>
        <begin position="1"/>
        <end position="12"/>
    </location>
</feature>
<dbReference type="PROSITE" id="PS50011">
    <property type="entry name" value="PROTEIN_KINASE_DOM"/>
    <property type="match status" value="1"/>
</dbReference>
<keyword evidence="1" id="KW-0805">Transcription regulation</keyword>
<feature type="region of interest" description="Disordered" evidence="4">
    <location>
        <begin position="1"/>
        <end position="21"/>
    </location>
</feature>
<evidence type="ECO:0000256" key="1">
    <source>
        <dbReference type="ARBA" id="ARBA00023015"/>
    </source>
</evidence>
<accession>A0A3G3K306</accession>
<evidence type="ECO:0000256" key="2">
    <source>
        <dbReference type="ARBA" id="ARBA00023125"/>
    </source>
</evidence>
<dbReference type="SMART" id="SM00220">
    <property type="entry name" value="S_TKc"/>
    <property type="match status" value="1"/>
</dbReference>
<proteinExistence type="predicted"/>
<feature type="domain" description="Protein kinase" evidence="5">
    <location>
        <begin position="49"/>
        <end position="343"/>
    </location>
</feature>
<organism evidence="7 8">
    <name type="scientific">Cohnella candidum</name>
    <dbReference type="NCBI Taxonomy" id="2674991"/>
    <lineage>
        <taxon>Bacteria</taxon>
        <taxon>Bacillati</taxon>
        <taxon>Bacillota</taxon>
        <taxon>Bacilli</taxon>
        <taxon>Bacillales</taxon>
        <taxon>Paenibacillaceae</taxon>
        <taxon>Cohnella</taxon>
    </lineage>
</organism>
<reference evidence="7 8" key="1">
    <citation type="submission" date="2018-10" db="EMBL/GenBank/DDBJ databases">
        <title>Genome Sequence of Cohnella sp.</title>
        <authorList>
            <person name="Srinivasan S."/>
            <person name="Kim M.K."/>
        </authorList>
    </citation>
    <scope>NUCLEOTIDE SEQUENCE [LARGE SCALE GENOMIC DNA]</scope>
    <source>
        <strain evidence="7 8">18JY8-7</strain>
    </source>
</reference>
<evidence type="ECO:0000259" key="5">
    <source>
        <dbReference type="PROSITE" id="PS50011"/>
    </source>
</evidence>
<dbReference type="PROSITE" id="PS50043">
    <property type="entry name" value="HTH_LUXR_2"/>
    <property type="match status" value="1"/>
</dbReference>
<feature type="domain" description="HTH luxR-type" evidence="6">
    <location>
        <begin position="305"/>
        <end position="370"/>
    </location>
</feature>
<dbReference type="GO" id="GO:0004672">
    <property type="term" value="F:protein kinase activity"/>
    <property type="evidence" value="ECO:0007669"/>
    <property type="project" value="InterPro"/>
</dbReference>
<name>A0A3G3K306_9BACL</name>
<dbReference type="InterPro" id="IPR036388">
    <property type="entry name" value="WH-like_DNA-bd_sf"/>
</dbReference>
<dbReference type="Proteomes" id="UP000269097">
    <property type="component" value="Chromosome"/>
</dbReference>
<keyword evidence="8" id="KW-1185">Reference proteome</keyword>
<protein>
    <recommendedName>
        <fullName evidence="9">Serine/threonine protein kinase</fullName>
    </recommendedName>
</protein>
<dbReference type="Gene3D" id="1.10.10.10">
    <property type="entry name" value="Winged helix-like DNA-binding domain superfamily/Winged helix DNA-binding domain"/>
    <property type="match status" value="1"/>
</dbReference>
<sequence length="372" mass="41207">MGGWSNRRKLSTARHCPSNKAGERDLSEIRPVLSNRLPVYWNQDDIWRTTMITLPGYTFLGVVYEDERIRVVHAYSQPTLRVAAIKMVKPGPRMAMENAKLIHEYELLSGLEMSRVLKPHALEWQDDTVLLVHHILQSVTLRHYISKEERTPEQTLAAARAICDVVAELHGHGVIHHNIRPDTILLQPETMQVHLTGLPEAVRLRSDGTVAAAPPQAPEGHPFYNAPELTGMVARGSYDPRTDLYSLGVTLYELFGGRLPADEAGLAALPEGVAAVLGKLLAVRPEDRYASAAEADAQLKRYTDGLGAVPQLTTRELEVLALMASGSSNKEIAARLQVTTETVKAHTKNIFAKLGVGRRIQAVEEARRLHFL</sequence>
<evidence type="ECO:0000256" key="4">
    <source>
        <dbReference type="SAM" id="MobiDB-lite"/>
    </source>
</evidence>
<gene>
    <name evidence="7" type="ORF">EAV92_21690</name>
</gene>
<dbReference type="InterPro" id="IPR016032">
    <property type="entry name" value="Sig_transdc_resp-reg_C-effctor"/>
</dbReference>
<dbReference type="Pfam" id="PF00069">
    <property type="entry name" value="Pkinase"/>
    <property type="match status" value="1"/>
</dbReference>
<keyword evidence="2" id="KW-0238">DNA-binding</keyword>
<dbReference type="SUPFAM" id="SSF56112">
    <property type="entry name" value="Protein kinase-like (PK-like)"/>
    <property type="match status" value="1"/>
</dbReference>
<dbReference type="KEGG" id="coh:EAV92_21690"/>
<dbReference type="SUPFAM" id="SSF46894">
    <property type="entry name" value="C-terminal effector domain of the bipartite response regulators"/>
    <property type="match status" value="1"/>
</dbReference>
<dbReference type="PROSITE" id="PS00622">
    <property type="entry name" value="HTH_LUXR_1"/>
    <property type="match status" value="1"/>
</dbReference>
<evidence type="ECO:0000259" key="6">
    <source>
        <dbReference type="PROSITE" id="PS50043"/>
    </source>
</evidence>
<dbReference type="AlphaFoldDB" id="A0A3G3K306"/>
<dbReference type="Gene3D" id="1.10.510.10">
    <property type="entry name" value="Transferase(Phosphotransferase) domain 1"/>
    <property type="match status" value="1"/>
</dbReference>
<dbReference type="GO" id="GO:0005524">
    <property type="term" value="F:ATP binding"/>
    <property type="evidence" value="ECO:0007669"/>
    <property type="project" value="InterPro"/>
</dbReference>
<dbReference type="InterPro" id="IPR000719">
    <property type="entry name" value="Prot_kinase_dom"/>
</dbReference>
<dbReference type="Pfam" id="PF00196">
    <property type="entry name" value="GerE"/>
    <property type="match status" value="1"/>
</dbReference>
<keyword evidence="3" id="KW-0804">Transcription</keyword>
<dbReference type="GO" id="GO:0003677">
    <property type="term" value="F:DNA binding"/>
    <property type="evidence" value="ECO:0007669"/>
    <property type="project" value="UniProtKB-KW"/>
</dbReference>
<evidence type="ECO:0000256" key="3">
    <source>
        <dbReference type="ARBA" id="ARBA00023163"/>
    </source>
</evidence>
<evidence type="ECO:0000313" key="8">
    <source>
        <dbReference type="Proteomes" id="UP000269097"/>
    </source>
</evidence>
<dbReference type="PANTHER" id="PTHR44688">
    <property type="entry name" value="DNA-BINDING TRANSCRIPTIONAL ACTIVATOR DEVR_DOSR"/>
    <property type="match status" value="1"/>
</dbReference>
<dbReference type="EMBL" id="CP033433">
    <property type="protein sequence ID" value="AYQ74935.1"/>
    <property type="molecule type" value="Genomic_DNA"/>
</dbReference>
<dbReference type="GO" id="GO:0006355">
    <property type="term" value="P:regulation of DNA-templated transcription"/>
    <property type="evidence" value="ECO:0007669"/>
    <property type="project" value="InterPro"/>
</dbReference>
<dbReference type="PANTHER" id="PTHR44688:SF16">
    <property type="entry name" value="DNA-BINDING TRANSCRIPTIONAL ACTIVATOR DEVR_DOSR"/>
    <property type="match status" value="1"/>
</dbReference>
<dbReference type="CDD" id="cd06170">
    <property type="entry name" value="LuxR_C_like"/>
    <property type="match status" value="1"/>
</dbReference>
<evidence type="ECO:0008006" key="9">
    <source>
        <dbReference type="Google" id="ProtNLM"/>
    </source>
</evidence>
<dbReference type="InterPro" id="IPR000792">
    <property type="entry name" value="Tscrpt_reg_LuxR_C"/>
</dbReference>
<dbReference type="InterPro" id="IPR011009">
    <property type="entry name" value="Kinase-like_dom_sf"/>
</dbReference>